<dbReference type="RefSeq" id="WP_381022871.1">
    <property type="nucleotide sequence ID" value="NZ_JBHSNY010000006.1"/>
</dbReference>
<name>A0ABW0UT31_9ACTN</name>
<dbReference type="Proteomes" id="UP001596154">
    <property type="component" value="Unassembled WGS sequence"/>
</dbReference>
<gene>
    <name evidence="2" type="ORF">ACFPZJ_19265</name>
</gene>
<proteinExistence type="predicted"/>
<organism evidence="2 3">
    <name type="scientific">Streptomyces bullii</name>
    <dbReference type="NCBI Taxonomy" id="349910"/>
    <lineage>
        <taxon>Bacteria</taxon>
        <taxon>Bacillati</taxon>
        <taxon>Actinomycetota</taxon>
        <taxon>Actinomycetes</taxon>
        <taxon>Kitasatosporales</taxon>
        <taxon>Streptomycetaceae</taxon>
        <taxon>Streptomyces</taxon>
    </lineage>
</organism>
<reference evidence="3" key="1">
    <citation type="journal article" date="2019" name="Int. J. Syst. Evol. Microbiol.">
        <title>The Global Catalogue of Microorganisms (GCM) 10K type strain sequencing project: providing services to taxonomists for standard genome sequencing and annotation.</title>
        <authorList>
            <consortium name="The Broad Institute Genomics Platform"/>
            <consortium name="The Broad Institute Genome Sequencing Center for Infectious Disease"/>
            <person name="Wu L."/>
            <person name="Ma J."/>
        </authorList>
    </citation>
    <scope>NUCLEOTIDE SEQUENCE [LARGE SCALE GENOMIC DNA]</scope>
    <source>
        <strain evidence="3">CGMCC 4.7248</strain>
    </source>
</reference>
<keyword evidence="3" id="KW-1185">Reference proteome</keyword>
<evidence type="ECO:0000256" key="1">
    <source>
        <dbReference type="SAM" id="MobiDB-lite"/>
    </source>
</evidence>
<dbReference type="EMBL" id="JBHSNY010000006">
    <property type="protein sequence ID" value="MFC5635894.1"/>
    <property type="molecule type" value="Genomic_DNA"/>
</dbReference>
<comment type="caution">
    <text evidence="2">The sequence shown here is derived from an EMBL/GenBank/DDBJ whole genome shotgun (WGS) entry which is preliminary data.</text>
</comment>
<feature type="region of interest" description="Disordered" evidence="1">
    <location>
        <begin position="1"/>
        <end position="24"/>
    </location>
</feature>
<evidence type="ECO:0000313" key="3">
    <source>
        <dbReference type="Proteomes" id="UP001596154"/>
    </source>
</evidence>
<accession>A0ABW0UT31</accession>
<evidence type="ECO:0000313" key="2">
    <source>
        <dbReference type="EMBL" id="MFC5635894.1"/>
    </source>
</evidence>
<feature type="compositionally biased region" description="Basic and acidic residues" evidence="1">
    <location>
        <begin position="1"/>
        <end position="17"/>
    </location>
</feature>
<protein>
    <submittedName>
        <fullName evidence="2">Uncharacterized protein</fullName>
    </submittedName>
</protein>
<sequence length="140" mass="15465">MSPDDYDRLFAESRDEPAFSNGTEGYGWMAANCDRCIHDKPARQGDDGQGCPLVLITLVGRTPAQFLDGPRDEHGRYGIADQYVCTEFRSEDDPDPELRPIPTPPGQGELLPREPFEGHRMLTPLHPVDQAAVFPGGGDR</sequence>
<feature type="region of interest" description="Disordered" evidence="1">
    <location>
        <begin position="89"/>
        <end position="140"/>
    </location>
</feature>
<feature type="compositionally biased region" description="Basic and acidic residues" evidence="1">
    <location>
        <begin position="111"/>
        <end position="120"/>
    </location>
</feature>